<organism evidence="2 3">
    <name type="scientific">Candidatus Falkowbacteria bacterium RIFOXYA2_FULL_38_12</name>
    <dbReference type="NCBI Taxonomy" id="1797993"/>
    <lineage>
        <taxon>Bacteria</taxon>
        <taxon>Candidatus Falkowiibacteriota</taxon>
    </lineage>
</organism>
<comment type="caution">
    <text evidence="2">The sequence shown here is derived from an EMBL/GenBank/DDBJ whole genome shotgun (WGS) entry which is preliminary data.</text>
</comment>
<evidence type="ECO:0000313" key="3">
    <source>
        <dbReference type="Proteomes" id="UP000177407"/>
    </source>
</evidence>
<feature type="transmembrane region" description="Helical" evidence="1">
    <location>
        <begin position="12"/>
        <end position="36"/>
    </location>
</feature>
<evidence type="ECO:0000313" key="2">
    <source>
        <dbReference type="EMBL" id="OGF20868.1"/>
    </source>
</evidence>
<keyword evidence="1" id="KW-0472">Membrane</keyword>
<dbReference type="EMBL" id="MFGA01000019">
    <property type="protein sequence ID" value="OGF20868.1"/>
    <property type="molecule type" value="Genomic_DNA"/>
</dbReference>
<sequence length="1234" mass="125454">MNDLIKTGKQVFTFAVVLSTIAWSVGLGALALPLAANAVTLASGDLIKGSGTAVYYYGNDEKRYVFPYAASYNSWYTGFGTVKTLSDAELIAIPFGGNVTARPARLAQVVSMDTPWTVMDSKVYAVEKGGVLRWVKTAATASAIFGATWESQIVAIPESLLTNYTIGSEINAAGDYTLATQQAVASVNEDKGLVGGGTGVAGTLAIALASDTPAAASVPKSAADVSFTKVNLTAGSSDVNVTGLKVTRTGLGIDSNLSSVKLYVDGVQRGTSQSLGSTHIATFTLSSNPIVVPANSTVAVVLGANIAAATAYDQHILGIANATDVTTTATVTGSFPVNGNVMSLANVTIGTATLYNGALHPSADTGTDPDDEDYRFTQLKITAGSTEGLIVSQITAVKNGTAANTDVKNIELYNDTTGATIATVAALNGDGRAVFKDLNITLAKGASVELSVRADMNGGSGRTIAFDLHDGTSYTIMVKGATYNVGITPSRNNFCAAAGTCQTQTINQGYLTVSKSASTPATGKVAIGGTQVPLAAFDFTAAGENINVTSSQLSLVTGAALMASEITNVTLYDSTGAILAGPQDGTTAVDGTDQTLTFTDAFTVPMGTNVFTVKADISSSAGVTTTDTIAISVPVNTITAKGANSGKTTYTTSSGSTVPPATAATGNVQTCQGPFLAIVTPAAPAAGNVVLNAQDYIFAYFDLDATSGGEDVRVSSVTVTSTSGSESFTDVTNLELWGDPDNTDATVQNIRLETSNSTTTMTDGGATGTQLFTFKTPVVVSKTAVSRLTLKTDVLSANNDTSHTFKVNAVGDVVATGKSSGTTLAAGSKSVSGAGQLQTIQSVGTLKIEKAGDMPAGVQIASSTTGIEVMKYKLTAAYEDIDITELPLYYVATNAAGNAAVSKVYLYKDGALLGSTTGYAFNASYLATVTLPAGTLIIPKDSSIYLSIKVDTTEKASITTATTARTFGLGDSDSDNSTWGGAGSYNITATGRSSGTTLTETNIDSIGDGNGNVYGSNSFYIFKGVLTVSLNASTPSGTQTAGAGSEALRFNLTATGDDLTVSEIEFCVNGTATAVTGTGDVTLKSEDLGTTYATLTQAIYDGTWDDLGGNGVNAGTYYQMDPGVTGQSCFSMGVTGETGVTVADQASESITDTTVAFTNTITIGAGTTKVVRLFGDTTGAASTKTLQVSIGPNSTSANAATTSGLSYADTSGTEVDTVTVITKGLPLTGGSLSY</sequence>
<name>A0A1F5S2D4_9BACT</name>
<evidence type="ECO:0000256" key="1">
    <source>
        <dbReference type="SAM" id="Phobius"/>
    </source>
</evidence>
<dbReference type="Proteomes" id="UP000177407">
    <property type="component" value="Unassembled WGS sequence"/>
</dbReference>
<keyword evidence="1" id="KW-1133">Transmembrane helix</keyword>
<reference evidence="2 3" key="1">
    <citation type="journal article" date="2016" name="Nat. Commun.">
        <title>Thousands of microbial genomes shed light on interconnected biogeochemical processes in an aquifer system.</title>
        <authorList>
            <person name="Anantharaman K."/>
            <person name="Brown C.T."/>
            <person name="Hug L.A."/>
            <person name="Sharon I."/>
            <person name="Castelle C.J."/>
            <person name="Probst A.J."/>
            <person name="Thomas B.C."/>
            <person name="Singh A."/>
            <person name="Wilkins M.J."/>
            <person name="Karaoz U."/>
            <person name="Brodie E.L."/>
            <person name="Williams K.H."/>
            <person name="Hubbard S.S."/>
            <person name="Banfield J.F."/>
        </authorList>
    </citation>
    <scope>NUCLEOTIDE SEQUENCE [LARGE SCALE GENOMIC DNA]</scope>
</reference>
<accession>A0A1F5S2D4</accession>
<gene>
    <name evidence="2" type="ORF">A2257_00070</name>
</gene>
<protein>
    <submittedName>
        <fullName evidence="2">Uncharacterized protein</fullName>
    </submittedName>
</protein>
<dbReference type="AlphaFoldDB" id="A0A1F5S2D4"/>
<keyword evidence="1" id="KW-0812">Transmembrane</keyword>
<proteinExistence type="predicted"/>